<feature type="domain" description="Flagella basal body P-ring formation protein FlgA SAF" evidence="2">
    <location>
        <begin position="194"/>
        <end position="315"/>
    </location>
</feature>
<dbReference type="InterPro" id="IPR017585">
    <property type="entry name" value="SAF_FlgA"/>
</dbReference>
<dbReference type="InterPro" id="IPR039246">
    <property type="entry name" value="Flagellar_FlgA"/>
</dbReference>
<organism evidence="3 4">
    <name type="scientific">Halanaerobium saccharolyticum subsp. saccharolyticum DSM 6643</name>
    <dbReference type="NCBI Taxonomy" id="1293054"/>
    <lineage>
        <taxon>Bacteria</taxon>
        <taxon>Bacillati</taxon>
        <taxon>Bacillota</taxon>
        <taxon>Clostridia</taxon>
        <taxon>Halanaerobiales</taxon>
        <taxon>Halanaerobiaceae</taxon>
        <taxon>Halanaerobium</taxon>
    </lineage>
</organism>
<feature type="signal peptide" evidence="1">
    <location>
        <begin position="1"/>
        <end position="19"/>
    </location>
</feature>
<dbReference type="Proteomes" id="UP000012063">
    <property type="component" value="Unassembled WGS sequence"/>
</dbReference>
<gene>
    <name evidence="3" type="ORF">HSACCH_02285</name>
</gene>
<protein>
    <submittedName>
        <fullName evidence="3">Flageller protein FlgA</fullName>
    </submittedName>
</protein>
<evidence type="ECO:0000259" key="2">
    <source>
        <dbReference type="Pfam" id="PF13144"/>
    </source>
</evidence>
<evidence type="ECO:0000313" key="3">
    <source>
        <dbReference type="EMBL" id="CCU80755.1"/>
    </source>
</evidence>
<sequence length="319" mass="37189">MKKIIFLLFLILIMTNSAAAFEVVINQEEVVKSANIYLGEIAKINRFDFGEDDLNKLKNIQITNSPQPGYQKFINRVLVELSIKNLGYQSNDFRLSMPKKVVILRKSSFIDKSAVKTFIENELKKQLQADPENLFIKELNNPDQYNIAAGDYKFQIASQSRFKFGRNNIALEIIQNKEVQKRIYYRFNLGIKRKIYQAVRDIPYNSDLNKADFKELEQVIYKNPDQIISDWNIVQNKELKTSLKKGDYLSYQVIKNPYLVQWGDRVRIKIIKNNVQLSSYVIAKERGRMGEEITVENENSGYRFQAVVVSENEVKYISP</sequence>
<feature type="chain" id="PRO_5038522230" evidence="1">
    <location>
        <begin position="20"/>
        <end position="319"/>
    </location>
</feature>
<dbReference type="PANTHER" id="PTHR36307:SF1">
    <property type="entry name" value="FLAGELLA BASAL BODY P-RING FORMATION PROTEIN FLGA"/>
    <property type="match status" value="1"/>
</dbReference>
<accession>M5EH02</accession>
<reference evidence="4" key="1">
    <citation type="journal article" date="2013" name="Genome Announc.">
        <title>Genome Sequence of Halanaerobium saccharolyticum subsp. saccharolyticum Strain DSM 6643T, a Halophilic Hydrogen-Producing Bacterium.</title>
        <authorList>
            <person name="Kivisto A."/>
            <person name="Larjo A."/>
            <person name="Ciranna A."/>
            <person name="Santala V."/>
            <person name="Roos C."/>
            <person name="Karp M."/>
        </authorList>
    </citation>
    <scope>NUCLEOTIDE SEQUENCE [LARGE SCALE GENOMIC DNA]</scope>
    <source>
        <strain evidence="4">DSM 6643</strain>
    </source>
</reference>
<dbReference type="RefSeq" id="WP_005490011.1">
    <property type="nucleotide sequence ID" value="NZ_CAUI01000023.1"/>
</dbReference>
<dbReference type="Gene3D" id="2.30.30.760">
    <property type="match status" value="1"/>
</dbReference>
<proteinExistence type="predicted"/>
<name>M5EH02_9FIRM</name>
<keyword evidence="1" id="KW-0732">Signal</keyword>
<dbReference type="NCBIfam" id="TIGR03170">
    <property type="entry name" value="flgA_cterm"/>
    <property type="match status" value="1"/>
</dbReference>
<dbReference type="PANTHER" id="PTHR36307">
    <property type="entry name" value="FLAGELLA BASAL BODY P-RING FORMATION PROTEIN FLGA"/>
    <property type="match status" value="1"/>
</dbReference>
<dbReference type="InParanoid" id="M5EH02"/>
<dbReference type="eggNOG" id="COG1261">
    <property type="taxonomic scope" value="Bacteria"/>
</dbReference>
<dbReference type="Pfam" id="PF13144">
    <property type="entry name" value="ChapFlgA"/>
    <property type="match status" value="1"/>
</dbReference>
<dbReference type="GO" id="GO:0044780">
    <property type="term" value="P:bacterial-type flagellum assembly"/>
    <property type="evidence" value="ECO:0007669"/>
    <property type="project" value="InterPro"/>
</dbReference>
<dbReference type="EMBL" id="CAUI01000023">
    <property type="protein sequence ID" value="CCU80755.1"/>
    <property type="molecule type" value="Genomic_DNA"/>
</dbReference>
<comment type="caution">
    <text evidence="3">The sequence shown here is derived from an EMBL/GenBank/DDBJ whole genome shotgun (WGS) entry which is preliminary data.</text>
</comment>
<dbReference type="STRING" id="1293054.HSACCH_02285"/>
<keyword evidence="4" id="KW-1185">Reference proteome</keyword>
<evidence type="ECO:0000256" key="1">
    <source>
        <dbReference type="SAM" id="SignalP"/>
    </source>
</evidence>
<dbReference type="AlphaFoldDB" id="M5EH02"/>
<evidence type="ECO:0000313" key="4">
    <source>
        <dbReference type="Proteomes" id="UP000012063"/>
    </source>
</evidence>
<dbReference type="OrthoDB" id="2111534at2"/>